<dbReference type="AlphaFoldDB" id="A0A6C0I0M8"/>
<sequence>MDHNNDDDNENELNANICALKTIMCYSQISNNISDYNDKIYNSTECIHTTCDYLAYSVKFIFAALTNQRIEPLIQQWFRTGYITYENDKFIYDCKYHYLKDDFSCEFILKSDLYIYITTKFENYITKLSKEFYNSQICANYEKLPNLQSNQQIYKCIKPLFTMKCKTDEETYIISRLINYNYKFDNFEKSNIHFLSIEYTHPDMDEVRIPLELDADIYVKGNEILSVGMVKHLLEHQLDSYIFDSKYSVFLMDNNIDLYELKIDEYILLDKDKIYIMNYG</sequence>
<dbReference type="EMBL" id="MN740054">
    <property type="protein sequence ID" value="QHT85946.1"/>
    <property type="molecule type" value="Genomic_DNA"/>
</dbReference>
<evidence type="ECO:0000313" key="1">
    <source>
        <dbReference type="EMBL" id="QHT85946.1"/>
    </source>
</evidence>
<protein>
    <submittedName>
        <fullName evidence="1">Uncharacterized protein</fullName>
    </submittedName>
</protein>
<name>A0A6C0I0M8_9ZZZZ</name>
<proteinExistence type="predicted"/>
<accession>A0A6C0I0M8</accession>
<organism evidence="1">
    <name type="scientific">viral metagenome</name>
    <dbReference type="NCBI Taxonomy" id="1070528"/>
    <lineage>
        <taxon>unclassified sequences</taxon>
        <taxon>metagenomes</taxon>
        <taxon>organismal metagenomes</taxon>
    </lineage>
</organism>
<reference evidence="1" key="1">
    <citation type="journal article" date="2020" name="Nature">
        <title>Giant virus diversity and host interactions through global metagenomics.</title>
        <authorList>
            <person name="Schulz F."/>
            <person name="Roux S."/>
            <person name="Paez-Espino D."/>
            <person name="Jungbluth S."/>
            <person name="Walsh D.A."/>
            <person name="Denef V.J."/>
            <person name="McMahon K.D."/>
            <person name="Konstantinidis K.T."/>
            <person name="Eloe-Fadrosh E.A."/>
            <person name="Kyrpides N.C."/>
            <person name="Woyke T."/>
        </authorList>
    </citation>
    <scope>NUCLEOTIDE SEQUENCE</scope>
    <source>
        <strain evidence="1">GVMAG-M-3300023184-182</strain>
    </source>
</reference>